<protein>
    <submittedName>
        <fullName evidence="1">Uncharacterized protein</fullName>
    </submittedName>
</protein>
<dbReference type="Proteomes" id="UP001165190">
    <property type="component" value="Unassembled WGS sequence"/>
</dbReference>
<keyword evidence="2" id="KW-1185">Reference proteome</keyword>
<dbReference type="AlphaFoldDB" id="A0A9W7IL93"/>
<organism evidence="1 2">
    <name type="scientific">Hibiscus trionum</name>
    <name type="common">Flower of an hour</name>
    <dbReference type="NCBI Taxonomy" id="183268"/>
    <lineage>
        <taxon>Eukaryota</taxon>
        <taxon>Viridiplantae</taxon>
        <taxon>Streptophyta</taxon>
        <taxon>Embryophyta</taxon>
        <taxon>Tracheophyta</taxon>
        <taxon>Spermatophyta</taxon>
        <taxon>Magnoliopsida</taxon>
        <taxon>eudicotyledons</taxon>
        <taxon>Gunneridae</taxon>
        <taxon>Pentapetalae</taxon>
        <taxon>rosids</taxon>
        <taxon>malvids</taxon>
        <taxon>Malvales</taxon>
        <taxon>Malvaceae</taxon>
        <taxon>Malvoideae</taxon>
        <taxon>Hibiscus</taxon>
    </lineage>
</organism>
<sequence>MKLILIASPYNCFPCIPSTASSLERKRSFNPGTLISKKKAPLKLSFKWREGHVTPTLDSPVPYYNLSK</sequence>
<dbReference type="EMBL" id="BSYR01000031">
    <property type="protein sequence ID" value="GMI98190.1"/>
    <property type="molecule type" value="Genomic_DNA"/>
</dbReference>
<evidence type="ECO:0000313" key="1">
    <source>
        <dbReference type="EMBL" id="GMI98190.1"/>
    </source>
</evidence>
<name>A0A9W7IL93_HIBTR</name>
<reference evidence="1" key="1">
    <citation type="submission" date="2023-05" db="EMBL/GenBank/DDBJ databases">
        <title>Genome and transcriptome analyses reveal genes involved in the formation of fine ridges on petal epidermal cells in Hibiscus trionum.</title>
        <authorList>
            <person name="Koshimizu S."/>
            <person name="Masuda S."/>
            <person name="Ishii T."/>
            <person name="Shirasu K."/>
            <person name="Hoshino A."/>
            <person name="Arita M."/>
        </authorList>
    </citation>
    <scope>NUCLEOTIDE SEQUENCE</scope>
    <source>
        <strain evidence="1">Hamamatsu line</strain>
    </source>
</reference>
<gene>
    <name evidence="1" type="ORF">HRI_003488300</name>
</gene>
<accession>A0A9W7IL93</accession>
<evidence type="ECO:0000313" key="2">
    <source>
        <dbReference type="Proteomes" id="UP001165190"/>
    </source>
</evidence>
<comment type="caution">
    <text evidence="1">The sequence shown here is derived from an EMBL/GenBank/DDBJ whole genome shotgun (WGS) entry which is preliminary data.</text>
</comment>
<proteinExistence type="predicted"/>